<reference evidence="3" key="1">
    <citation type="submission" date="2015-11" db="EMBL/GenBank/DDBJ databases">
        <title>De novo transcriptome assembly of four potential Pierce s Disease insect vectors from Arizona vineyards.</title>
        <authorList>
            <person name="Tassone E.E."/>
        </authorList>
    </citation>
    <scope>NUCLEOTIDE SEQUENCE</scope>
</reference>
<feature type="non-terminal residue" evidence="3">
    <location>
        <position position="1"/>
    </location>
</feature>
<keyword evidence="1" id="KW-0812">Transmembrane</keyword>
<protein>
    <recommendedName>
        <fullName evidence="2">Peptidase S1 domain-containing protein</fullName>
    </recommendedName>
</protein>
<dbReference type="InterPro" id="IPR043504">
    <property type="entry name" value="Peptidase_S1_PA_chymotrypsin"/>
</dbReference>
<gene>
    <name evidence="3" type="ORF">g.11980</name>
</gene>
<sequence length="615" mass="71122">TRSGTGKQGKRSILSDTKVAVETRRFHRSNMTLLLTLVSATLLSPLLCTEAVYWDITSKGWRQLEELQSYACAMSTEFIFKEFVRGKPWFCVNPANCSTSDTEPAIIETSKPDYGSCGTLRYNENRTQCCYIGSLNPRLDVPVDDYSVFVLNNLTAREREGLTSLKEYKDFLSGIYENDPRETTRALQRHHVCGLIPAGTVNATTLYVPYLCIEPFRCKDKFPITTPLRFPHGDHFCLRTEQVERTPHYICCHMMAHVKNADPAETWMYKELPARQKWAAGFRSSFMCEQYNRYVCEGESDRCPLRILDRDTAVPGEFPHQALVGVTADRVQFFHCAGGLVSKRFVMSAFDCRTFEGIQANIVLLGDYHLPLYNETYSREMITYVEGHFSKREAHFILLLRLWRSVTFNYLLRPACLDWMPWFDYDYAKNITARNYDFGEGWLTGYGPASRFDSFNATLKRYKFKYSDLKPLQDCVDMIPEAKKIYQFNLLDSDFHICLSNGSRYSPILGQGLDPASSVGFFDMGSPFNILKYYCQWNLYGVSIQQPRSVSLSPILIETFQEKYTFDVLEALIWNDQEFDLLEFNMTVPDCADKDGYNFHNMKFLDKAYSKFYNY</sequence>
<organism evidence="3">
    <name type="scientific">Cuerna arida</name>
    <dbReference type="NCBI Taxonomy" id="1464854"/>
    <lineage>
        <taxon>Eukaryota</taxon>
        <taxon>Metazoa</taxon>
        <taxon>Ecdysozoa</taxon>
        <taxon>Arthropoda</taxon>
        <taxon>Hexapoda</taxon>
        <taxon>Insecta</taxon>
        <taxon>Pterygota</taxon>
        <taxon>Neoptera</taxon>
        <taxon>Paraneoptera</taxon>
        <taxon>Hemiptera</taxon>
        <taxon>Auchenorrhyncha</taxon>
        <taxon>Membracoidea</taxon>
        <taxon>Cicadellidae</taxon>
        <taxon>Cicadellinae</taxon>
        <taxon>Proconiini</taxon>
        <taxon>Cuerna</taxon>
    </lineage>
</organism>
<dbReference type="GO" id="GO:0004252">
    <property type="term" value="F:serine-type endopeptidase activity"/>
    <property type="evidence" value="ECO:0007669"/>
    <property type="project" value="InterPro"/>
</dbReference>
<feature type="transmembrane region" description="Helical" evidence="1">
    <location>
        <begin position="33"/>
        <end position="54"/>
    </location>
</feature>
<name>A0A1B6F8I6_9HEMI</name>
<feature type="domain" description="Peptidase S1" evidence="2">
    <location>
        <begin position="295"/>
        <end position="615"/>
    </location>
</feature>
<evidence type="ECO:0000313" key="3">
    <source>
        <dbReference type="EMBL" id="JAS46461.1"/>
    </source>
</evidence>
<dbReference type="PANTHER" id="PTHR24260">
    <property type="match status" value="1"/>
</dbReference>
<dbReference type="InterPro" id="IPR001254">
    <property type="entry name" value="Trypsin_dom"/>
</dbReference>
<evidence type="ECO:0000256" key="1">
    <source>
        <dbReference type="SAM" id="Phobius"/>
    </source>
</evidence>
<dbReference type="EMBL" id="GECZ01023308">
    <property type="protein sequence ID" value="JAS46461.1"/>
    <property type="molecule type" value="Transcribed_RNA"/>
</dbReference>
<proteinExistence type="predicted"/>
<dbReference type="SUPFAM" id="SSF50494">
    <property type="entry name" value="Trypsin-like serine proteases"/>
    <property type="match status" value="1"/>
</dbReference>
<dbReference type="Gene3D" id="2.40.10.10">
    <property type="entry name" value="Trypsin-like serine proteases"/>
    <property type="match status" value="1"/>
</dbReference>
<dbReference type="InterPro" id="IPR051333">
    <property type="entry name" value="CLIP_Serine_Protease"/>
</dbReference>
<dbReference type="AlphaFoldDB" id="A0A1B6F8I6"/>
<keyword evidence="1" id="KW-1133">Transmembrane helix</keyword>
<evidence type="ECO:0000259" key="2">
    <source>
        <dbReference type="PROSITE" id="PS50240"/>
    </source>
</evidence>
<keyword evidence="1" id="KW-0472">Membrane</keyword>
<dbReference type="PROSITE" id="PS50240">
    <property type="entry name" value="TRYPSIN_DOM"/>
    <property type="match status" value="1"/>
</dbReference>
<dbReference type="GO" id="GO:0006508">
    <property type="term" value="P:proteolysis"/>
    <property type="evidence" value="ECO:0007669"/>
    <property type="project" value="InterPro"/>
</dbReference>
<dbReference type="InterPro" id="IPR009003">
    <property type="entry name" value="Peptidase_S1_PA"/>
</dbReference>
<dbReference type="PANTHER" id="PTHR24260:SF136">
    <property type="entry name" value="GH08193P-RELATED"/>
    <property type="match status" value="1"/>
</dbReference>
<accession>A0A1B6F8I6</accession>